<organism evidence="2 3">
    <name type="scientific">Puccinia graminis f. sp. tritici</name>
    <dbReference type="NCBI Taxonomy" id="56615"/>
    <lineage>
        <taxon>Eukaryota</taxon>
        <taxon>Fungi</taxon>
        <taxon>Dikarya</taxon>
        <taxon>Basidiomycota</taxon>
        <taxon>Pucciniomycotina</taxon>
        <taxon>Pucciniomycetes</taxon>
        <taxon>Pucciniales</taxon>
        <taxon>Pucciniaceae</taxon>
        <taxon>Puccinia</taxon>
    </lineage>
</organism>
<dbReference type="Proteomes" id="UP000324748">
    <property type="component" value="Unassembled WGS sequence"/>
</dbReference>
<feature type="region of interest" description="Disordered" evidence="1">
    <location>
        <begin position="1"/>
        <end position="31"/>
    </location>
</feature>
<feature type="compositionally biased region" description="Polar residues" evidence="1">
    <location>
        <begin position="1"/>
        <end position="12"/>
    </location>
</feature>
<comment type="caution">
    <text evidence="2">The sequence shown here is derived from an EMBL/GenBank/DDBJ whole genome shotgun (WGS) entry which is preliminary data.</text>
</comment>
<protein>
    <submittedName>
        <fullName evidence="2">Uncharacterized protein</fullName>
    </submittedName>
</protein>
<dbReference type="AlphaFoldDB" id="A0A5B0M5T6"/>
<keyword evidence="3" id="KW-1185">Reference proteome</keyword>
<sequence length="114" mass="12509">MDAGVESTQNCGPSAAGPTRRSGHPWDPPKKMVSAHVELRPRCTVPSYTCQPKKANISDRSLKLQCLTFVQLALQVSDKAETEPDSTFVLINSTRIVIENSKSDCTWQPESIPP</sequence>
<evidence type="ECO:0000256" key="1">
    <source>
        <dbReference type="SAM" id="MobiDB-lite"/>
    </source>
</evidence>
<proteinExistence type="predicted"/>
<dbReference type="EMBL" id="VSWC01000170">
    <property type="protein sequence ID" value="KAA1071330.1"/>
    <property type="molecule type" value="Genomic_DNA"/>
</dbReference>
<accession>A0A5B0M5T6</accession>
<reference evidence="2 3" key="1">
    <citation type="submission" date="2019-05" db="EMBL/GenBank/DDBJ databases">
        <title>Emergence of the Ug99 lineage of the wheat stem rust pathogen through somatic hybridization.</title>
        <authorList>
            <person name="Li F."/>
            <person name="Upadhyaya N.M."/>
            <person name="Sperschneider J."/>
            <person name="Matny O."/>
            <person name="Nguyen-Phuc H."/>
            <person name="Mago R."/>
            <person name="Raley C."/>
            <person name="Miller M.E."/>
            <person name="Silverstein K.A.T."/>
            <person name="Henningsen E."/>
            <person name="Hirsch C.D."/>
            <person name="Visser B."/>
            <person name="Pretorius Z.A."/>
            <person name="Steffenson B.J."/>
            <person name="Schwessinger B."/>
            <person name="Dodds P.N."/>
            <person name="Figueroa M."/>
        </authorList>
    </citation>
    <scope>NUCLEOTIDE SEQUENCE [LARGE SCALE GENOMIC DNA]</scope>
    <source>
        <strain evidence="2">21-0</strain>
    </source>
</reference>
<evidence type="ECO:0000313" key="2">
    <source>
        <dbReference type="EMBL" id="KAA1071330.1"/>
    </source>
</evidence>
<evidence type="ECO:0000313" key="3">
    <source>
        <dbReference type="Proteomes" id="UP000324748"/>
    </source>
</evidence>
<gene>
    <name evidence="2" type="ORF">PGT21_050313</name>
</gene>
<name>A0A5B0M5T6_PUCGR</name>